<feature type="signal peptide" evidence="1">
    <location>
        <begin position="1"/>
        <end position="21"/>
    </location>
</feature>
<evidence type="ECO:0000313" key="3">
    <source>
        <dbReference type="Proteomes" id="UP000539313"/>
    </source>
</evidence>
<evidence type="ECO:0000256" key="1">
    <source>
        <dbReference type="SAM" id="SignalP"/>
    </source>
</evidence>
<protein>
    <submittedName>
        <fullName evidence="2">Uncharacterized protein</fullName>
    </submittedName>
</protein>
<feature type="chain" id="PRO_5030596818" evidence="1">
    <location>
        <begin position="22"/>
        <end position="37"/>
    </location>
</feature>
<proteinExistence type="predicted"/>
<gene>
    <name evidence="2" type="ORF">HNR21_001191</name>
</gene>
<reference evidence="2 3" key="1">
    <citation type="submission" date="2020-08" db="EMBL/GenBank/DDBJ databases">
        <title>Sequencing the genomes of 1000 actinobacteria strains.</title>
        <authorList>
            <person name="Klenk H.-P."/>
        </authorList>
    </citation>
    <scope>NUCLEOTIDE SEQUENCE [LARGE SCALE GENOMIC DNA]</scope>
    <source>
        <strain evidence="2 3">DSM 45823</strain>
    </source>
</reference>
<evidence type="ECO:0000313" key="2">
    <source>
        <dbReference type="EMBL" id="MBA9002309.1"/>
    </source>
</evidence>
<accession>A0A7W3R7B1</accession>
<keyword evidence="1" id="KW-0732">Signal</keyword>
<dbReference type="Proteomes" id="UP000539313">
    <property type="component" value="Unassembled WGS sequence"/>
</dbReference>
<organism evidence="2 3">
    <name type="scientific">Thermomonospora cellulosilytica</name>
    <dbReference type="NCBI Taxonomy" id="1411118"/>
    <lineage>
        <taxon>Bacteria</taxon>
        <taxon>Bacillati</taxon>
        <taxon>Actinomycetota</taxon>
        <taxon>Actinomycetes</taxon>
        <taxon>Streptosporangiales</taxon>
        <taxon>Thermomonosporaceae</taxon>
        <taxon>Thermomonospora</taxon>
    </lineage>
</organism>
<comment type="caution">
    <text evidence="2">The sequence shown here is derived from an EMBL/GenBank/DDBJ whole genome shotgun (WGS) entry which is preliminary data.</text>
</comment>
<keyword evidence="3" id="KW-1185">Reference proteome</keyword>
<dbReference type="AlphaFoldDB" id="A0A7W3R7B1"/>
<sequence>MFLAAGTSVLAAFGSPSAVSAAVALTVAAAAFDGLRR</sequence>
<dbReference type="EMBL" id="JACJII010000001">
    <property type="protein sequence ID" value="MBA9002309.1"/>
    <property type="molecule type" value="Genomic_DNA"/>
</dbReference>
<name>A0A7W3R7B1_9ACTN</name>